<proteinExistence type="predicted"/>
<dbReference type="InterPro" id="IPR047365">
    <property type="entry name" value="Tudor_AtPTM-like"/>
</dbReference>
<dbReference type="CDD" id="cd20401">
    <property type="entry name" value="Tudor_AtPTM-like"/>
    <property type="match status" value="1"/>
</dbReference>
<dbReference type="InterPro" id="IPR005114">
    <property type="entry name" value="Helicase_assoc"/>
</dbReference>
<feature type="compositionally biased region" description="Basic and acidic residues" evidence="1">
    <location>
        <begin position="1"/>
        <end position="14"/>
    </location>
</feature>
<dbReference type="Pfam" id="PF21743">
    <property type="entry name" value="PTM_DIR17_Tudor"/>
    <property type="match status" value="1"/>
</dbReference>
<organism evidence="4">
    <name type="scientific">Grammatophora oceanica</name>
    <dbReference type="NCBI Taxonomy" id="210454"/>
    <lineage>
        <taxon>Eukaryota</taxon>
        <taxon>Sar</taxon>
        <taxon>Stramenopiles</taxon>
        <taxon>Ochrophyta</taxon>
        <taxon>Bacillariophyta</taxon>
        <taxon>Fragilariophyceae</taxon>
        <taxon>Fragilariophycidae</taxon>
        <taxon>Rhabdonematales</taxon>
        <taxon>Grammatophoraceae</taxon>
        <taxon>Grammatophora</taxon>
    </lineage>
</organism>
<dbReference type="PANTHER" id="PTHR33418:SF1">
    <property type="entry name" value="HELICASE-ASSOCIATED DOMAIN-CONTAINING PROTEIN"/>
    <property type="match status" value="1"/>
</dbReference>
<protein>
    <recommendedName>
        <fullName evidence="5">Helicase-associated domain-containing protein</fullName>
    </recommendedName>
</protein>
<name>A0A7S1VRJ4_9STRA</name>
<evidence type="ECO:0008006" key="5">
    <source>
        <dbReference type="Google" id="ProtNLM"/>
    </source>
</evidence>
<evidence type="ECO:0000259" key="3">
    <source>
        <dbReference type="Pfam" id="PF21743"/>
    </source>
</evidence>
<gene>
    <name evidence="4" type="ORF">GOCE00092_LOCUS24841</name>
</gene>
<dbReference type="PANTHER" id="PTHR33418">
    <property type="entry name" value="HELICASE-ASSOCIATED"/>
    <property type="match status" value="1"/>
</dbReference>
<evidence type="ECO:0000259" key="2">
    <source>
        <dbReference type="Pfam" id="PF03457"/>
    </source>
</evidence>
<feature type="compositionally biased region" description="Basic and acidic residues" evidence="1">
    <location>
        <begin position="116"/>
        <end position="130"/>
    </location>
</feature>
<dbReference type="AlphaFoldDB" id="A0A7S1VRJ4"/>
<accession>A0A7S1VRJ4</accession>
<feature type="compositionally biased region" description="Basic residues" evidence="1">
    <location>
        <begin position="143"/>
        <end position="158"/>
    </location>
</feature>
<feature type="compositionally biased region" description="Low complexity" evidence="1">
    <location>
        <begin position="173"/>
        <end position="186"/>
    </location>
</feature>
<evidence type="ECO:0000256" key="1">
    <source>
        <dbReference type="SAM" id="MobiDB-lite"/>
    </source>
</evidence>
<feature type="region of interest" description="Disordered" evidence="1">
    <location>
        <begin position="106"/>
        <end position="190"/>
    </location>
</feature>
<dbReference type="Gene3D" id="6.10.140.530">
    <property type="match status" value="1"/>
</dbReference>
<feature type="domain" description="PTM/DIR17-like Tudor" evidence="3">
    <location>
        <begin position="248"/>
        <end position="295"/>
    </location>
</feature>
<feature type="domain" description="Helicase-associated" evidence="2">
    <location>
        <begin position="39"/>
        <end position="97"/>
    </location>
</feature>
<dbReference type="EMBL" id="HBGK01047304">
    <property type="protein sequence ID" value="CAD9307041.1"/>
    <property type="molecule type" value="Transcribed_RNA"/>
</dbReference>
<sequence>MLDKDQKRQLDRLGFEWTSQKNRRSSETKKSTITSSHGSQWDEKFAELQQFREAKGHCSVTEEENPSLAVWVERQRCVFRHNILAECRIEQLESIDFCFVPVAKRGNIDEDDDDSHESADKPQDKIEYHEKKRSSPMALKSVDRKKPRTSSSGRRKQGHEKPVDPTVPRPSVPASSHTRVSPSSPSRGKVIYGARRQIRFGTMVELENTIGPKQYEFSYEDGTTETLSAQEAQEALNLGESEKSKYIGKRIAKTFDGQPFMGTIVSYRDGGDVTYWKVDYDDGDSEEFDIKDVNKYMKFFDYIGLMH</sequence>
<feature type="region of interest" description="Disordered" evidence="1">
    <location>
        <begin position="1"/>
        <end position="39"/>
    </location>
</feature>
<reference evidence="4" key="1">
    <citation type="submission" date="2021-01" db="EMBL/GenBank/DDBJ databases">
        <authorList>
            <person name="Corre E."/>
            <person name="Pelletier E."/>
            <person name="Niang G."/>
            <person name="Scheremetjew M."/>
            <person name="Finn R."/>
            <person name="Kale V."/>
            <person name="Holt S."/>
            <person name="Cochrane G."/>
            <person name="Meng A."/>
            <person name="Brown T."/>
            <person name="Cohen L."/>
        </authorList>
    </citation>
    <scope>NUCLEOTIDE SEQUENCE</scope>
    <source>
        <strain evidence="4">CCMP 410</strain>
    </source>
</reference>
<evidence type="ECO:0000313" key="4">
    <source>
        <dbReference type="EMBL" id="CAD9307041.1"/>
    </source>
</evidence>
<dbReference type="Pfam" id="PF03457">
    <property type="entry name" value="HA"/>
    <property type="match status" value="1"/>
</dbReference>